<evidence type="ECO:0000313" key="4">
    <source>
        <dbReference type="Proteomes" id="UP000306441"/>
    </source>
</evidence>
<dbReference type="SUPFAM" id="SSF160935">
    <property type="entry name" value="VPA0735-like"/>
    <property type="match status" value="1"/>
</dbReference>
<reference evidence="3 4" key="1">
    <citation type="submission" date="2019-04" db="EMBL/GenBank/DDBJ databases">
        <title>Mesorhizobium composti sp. nov., isolated from compost.</title>
        <authorList>
            <person name="Lin S.-Y."/>
            <person name="Hameed A."/>
            <person name="Hsieh Y.-T."/>
            <person name="Young C.-C."/>
        </authorList>
    </citation>
    <scope>NUCLEOTIDE SEQUENCE [LARGE SCALE GENOMIC DNA]</scope>
    <source>
        <strain evidence="3 4">CC-YTH430</strain>
    </source>
</reference>
<dbReference type="Pfam" id="PF06863">
    <property type="entry name" value="DUF1254"/>
    <property type="match status" value="1"/>
</dbReference>
<evidence type="ECO:0000256" key="1">
    <source>
        <dbReference type="SAM" id="Phobius"/>
    </source>
</evidence>
<accession>A0ABY2Q5I3</accession>
<dbReference type="PIRSF" id="PIRSF010244">
    <property type="entry name" value="UCP010244_imp"/>
    <property type="match status" value="1"/>
</dbReference>
<comment type="caution">
    <text evidence="3">The sequence shown here is derived from an EMBL/GenBank/DDBJ whole genome shotgun (WGS) entry which is preliminary data.</text>
</comment>
<dbReference type="RefSeq" id="WP_136357917.1">
    <property type="nucleotide sequence ID" value="NZ_SSNY01000007.1"/>
</dbReference>
<feature type="transmembrane region" description="Helical" evidence="1">
    <location>
        <begin position="6"/>
        <end position="26"/>
    </location>
</feature>
<keyword evidence="4" id="KW-1185">Reference proteome</keyword>
<name>A0ABY2Q5I3_9HYPH</name>
<keyword evidence="1" id="KW-0472">Membrane</keyword>
<feature type="domain" description="DUF1254" evidence="2">
    <location>
        <begin position="71"/>
        <end position="179"/>
    </location>
</feature>
<dbReference type="EMBL" id="SSNY01000007">
    <property type="protein sequence ID" value="THF56660.1"/>
    <property type="molecule type" value="Genomic_DNA"/>
</dbReference>
<evidence type="ECO:0000313" key="3">
    <source>
        <dbReference type="EMBL" id="THF56660.1"/>
    </source>
</evidence>
<dbReference type="Proteomes" id="UP000306441">
    <property type="component" value="Unassembled WGS sequence"/>
</dbReference>
<dbReference type="InterPro" id="IPR014456">
    <property type="entry name" value="UCP010244_IM"/>
</dbReference>
<protein>
    <submittedName>
        <fullName evidence="3">DUF1254 domain-containing protein</fullName>
    </submittedName>
</protein>
<evidence type="ECO:0000259" key="2">
    <source>
        <dbReference type="Pfam" id="PF06863"/>
    </source>
</evidence>
<organism evidence="3 4">
    <name type="scientific">Ollibium composti</name>
    <dbReference type="NCBI Taxonomy" id="2675109"/>
    <lineage>
        <taxon>Bacteria</taxon>
        <taxon>Pseudomonadati</taxon>
        <taxon>Pseudomonadota</taxon>
        <taxon>Alphaproteobacteria</taxon>
        <taxon>Hyphomicrobiales</taxon>
        <taxon>Phyllobacteriaceae</taxon>
        <taxon>Ollibium</taxon>
    </lineage>
</organism>
<keyword evidence="1" id="KW-0812">Transmembrane</keyword>
<gene>
    <name evidence="3" type="ORF">E6C48_13205</name>
</gene>
<dbReference type="InterPro" id="IPR010679">
    <property type="entry name" value="DUF1254"/>
</dbReference>
<keyword evidence="1" id="KW-1133">Transmembrane helix</keyword>
<proteinExistence type="predicted"/>
<sequence length="184" mass="20138">MRKVIYAVLLGLFGAGIVHIAVLLLVPDFSERDAWSRLAMASDLYRMTRFDAEAGGPPVVKSVDPLFFAAACRFDLNDGMVQVTAPGQVPFWSVSIYDRNGHNIYSFNDHSATGGKLDTVVLTPAQMIEVRKQLPEDYAGSIFVESPIGEGIVVVRAFVPDASWKPTVDRFLNGATCDPETLED</sequence>